<dbReference type="Gene3D" id="1.10.510.10">
    <property type="entry name" value="Transferase(Phosphotransferase) domain 1"/>
    <property type="match status" value="1"/>
</dbReference>
<dbReference type="Proteomes" id="UP001228059">
    <property type="component" value="Chromosome"/>
</dbReference>
<dbReference type="GO" id="GO:0016301">
    <property type="term" value="F:kinase activity"/>
    <property type="evidence" value="ECO:0007669"/>
    <property type="project" value="UniProtKB-KW"/>
</dbReference>
<feature type="compositionally biased region" description="Pro residues" evidence="1">
    <location>
        <begin position="472"/>
        <end position="483"/>
    </location>
</feature>
<dbReference type="SUPFAM" id="SSF56112">
    <property type="entry name" value="Protein kinase-like (PK-like)"/>
    <property type="match status" value="1"/>
</dbReference>
<gene>
    <name evidence="2" type="ORF">QN060_05740</name>
</gene>
<dbReference type="EMBL" id="CP127225">
    <property type="protein sequence ID" value="WIX07567.1"/>
    <property type="molecule type" value="Genomic_DNA"/>
</dbReference>
<proteinExistence type="predicted"/>
<feature type="compositionally biased region" description="Pro residues" evidence="1">
    <location>
        <begin position="506"/>
        <end position="522"/>
    </location>
</feature>
<name>A0AAJ6GTI3_9XANT</name>
<reference evidence="2 3" key="1">
    <citation type="submission" date="2023-05" db="EMBL/GenBank/DDBJ databases">
        <title>Complete Genome Resource of Xanthomonas oryzae pv. leersiae Strain YNJC Isolated From Plateau Japonica Rice in Southwest China.</title>
        <authorList>
            <person name="Aa X."/>
            <person name="Mei L."/>
            <person name="Liu P."/>
            <person name="Yang Y."/>
            <person name="Tang C."/>
            <person name="Zhang F."/>
            <person name="Dong C."/>
            <person name="Wang B."/>
            <person name="Chen X."/>
            <person name="Dai L."/>
        </authorList>
    </citation>
    <scope>NUCLEOTIDE SEQUENCE [LARGE SCALE GENOMIC DNA]</scope>
    <source>
        <strain evidence="2 3">YNJC</strain>
    </source>
</reference>
<accession>A0AAJ6GTI3</accession>
<organism evidence="2 3">
    <name type="scientific">Xanthomonas oryzae pv. leersiae</name>
    <dbReference type="NCBI Taxonomy" id="3112258"/>
    <lineage>
        <taxon>Bacteria</taxon>
        <taxon>Pseudomonadati</taxon>
        <taxon>Pseudomonadota</taxon>
        <taxon>Gammaproteobacteria</taxon>
        <taxon>Lysobacterales</taxon>
        <taxon>Lysobacteraceae</taxon>
        <taxon>Xanthomonas</taxon>
    </lineage>
</organism>
<protein>
    <submittedName>
        <fullName evidence="2">Protein kinase family protein</fullName>
    </submittedName>
</protein>
<evidence type="ECO:0000256" key="1">
    <source>
        <dbReference type="SAM" id="MobiDB-lite"/>
    </source>
</evidence>
<sequence>MMAYPSLEQYNEALQSPQFVLQDPELKQGKLKTTGLGLPLALCGGFALTYKVTVGTRDFALRCFHKESRELEHRYQAISARLKQLNSPYFLPFEFNPDGIRIQGNTYPIVKMAWVNGHTLAEFLNAEHRNIAALQKLRRALAALAAFLEHNNLAHGDIQPENVMVSADGATVQLIDYDGMFVESLNGANATELGQLNFQHPQRSAHNFSPTLDRFSFLTLDVALQALIASPKIWATSRSEPSAVVFRRNDLINPGASAVFQEAVAISGLKSHVENLGKVAAGSFAGVPSLADFLQGKGIPIGPITIRPNNVVVAYQGPYVVCDATNYAQVLGMVGNRVELVGKIHSVKKGWAKNNKPYVFVNFSDWRGQAVKLAIWVDGMDAIKPHVPDASWVGRWVSVAGLVDPPYSNAGYTHLSITITAPGQLQQLPEKDAKFRLAVAGKPVAVGIPASNTRNSDILVDMGVKGPSGTRLPPPQPRSPPPVQTRNQQLLTGMQRQIPQVSSPPRQAPPFSLPPRPSPSPARPAYSSKSGCLSLLILGGLLCPGLMLVDTSIGDDHPQRGL</sequence>
<dbReference type="InterPro" id="IPR011009">
    <property type="entry name" value="Kinase-like_dom_sf"/>
</dbReference>
<dbReference type="AlphaFoldDB" id="A0AAJ6GTI3"/>
<feature type="compositionally biased region" description="Polar residues" evidence="1">
    <location>
        <begin position="484"/>
        <end position="501"/>
    </location>
</feature>
<evidence type="ECO:0000313" key="2">
    <source>
        <dbReference type="EMBL" id="WIX07567.1"/>
    </source>
</evidence>
<dbReference type="RefSeq" id="WP_285957124.1">
    <property type="nucleotide sequence ID" value="NZ_CP127225.1"/>
</dbReference>
<keyword evidence="2" id="KW-0418">Kinase</keyword>
<feature type="region of interest" description="Disordered" evidence="1">
    <location>
        <begin position="457"/>
        <end position="526"/>
    </location>
</feature>
<keyword evidence="2" id="KW-0808">Transferase</keyword>
<evidence type="ECO:0000313" key="3">
    <source>
        <dbReference type="Proteomes" id="UP001228059"/>
    </source>
</evidence>